<name>A0A512AVN0_9BACT</name>
<keyword evidence="2" id="KW-1185">Reference proteome</keyword>
<reference evidence="1 2" key="1">
    <citation type="submission" date="2019-07" db="EMBL/GenBank/DDBJ databases">
        <title>Whole genome shotgun sequence of Adhaeribacter aerolatus NBRC 106133.</title>
        <authorList>
            <person name="Hosoyama A."/>
            <person name="Uohara A."/>
            <person name="Ohji S."/>
            <person name="Ichikawa N."/>
        </authorList>
    </citation>
    <scope>NUCLEOTIDE SEQUENCE [LARGE SCALE GENOMIC DNA]</scope>
    <source>
        <strain evidence="1 2">NBRC 106133</strain>
    </source>
</reference>
<protein>
    <submittedName>
        <fullName evidence="1">(2Fe-2S) ferredoxin</fullName>
    </submittedName>
</protein>
<dbReference type="RefSeq" id="WP_146896469.1">
    <property type="nucleotide sequence ID" value="NZ_BJYS01000008.1"/>
</dbReference>
<dbReference type="InterPro" id="IPR036249">
    <property type="entry name" value="Thioredoxin-like_sf"/>
</dbReference>
<gene>
    <name evidence="1" type="ORF">AAE02nite_14290</name>
</gene>
<dbReference type="CDD" id="cd02980">
    <property type="entry name" value="TRX_Fd_family"/>
    <property type="match status" value="1"/>
</dbReference>
<dbReference type="Pfam" id="PF01257">
    <property type="entry name" value="2Fe-2S_thioredx"/>
    <property type="match status" value="1"/>
</dbReference>
<dbReference type="Gene3D" id="3.40.30.10">
    <property type="entry name" value="Glutaredoxin"/>
    <property type="match status" value="1"/>
</dbReference>
<dbReference type="SUPFAM" id="SSF52833">
    <property type="entry name" value="Thioredoxin-like"/>
    <property type="match status" value="1"/>
</dbReference>
<evidence type="ECO:0000313" key="2">
    <source>
        <dbReference type="Proteomes" id="UP000321532"/>
    </source>
</evidence>
<proteinExistence type="predicted"/>
<dbReference type="EMBL" id="BJYS01000008">
    <property type="protein sequence ID" value="GEO03765.1"/>
    <property type="molecule type" value="Genomic_DNA"/>
</dbReference>
<organism evidence="1 2">
    <name type="scientific">Adhaeribacter aerolatus</name>
    <dbReference type="NCBI Taxonomy" id="670289"/>
    <lineage>
        <taxon>Bacteria</taxon>
        <taxon>Pseudomonadati</taxon>
        <taxon>Bacteroidota</taxon>
        <taxon>Cytophagia</taxon>
        <taxon>Cytophagales</taxon>
        <taxon>Hymenobacteraceae</taxon>
        <taxon>Adhaeribacter</taxon>
    </lineage>
</organism>
<dbReference type="AlphaFoldDB" id="A0A512AVN0"/>
<accession>A0A512AVN0</accession>
<evidence type="ECO:0000313" key="1">
    <source>
        <dbReference type="EMBL" id="GEO03765.1"/>
    </source>
</evidence>
<comment type="caution">
    <text evidence="1">The sequence shown here is derived from an EMBL/GenBank/DDBJ whole genome shotgun (WGS) entry which is preliminary data.</text>
</comment>
<sequence>MSKVFNIPQQVIYVCTGDKCKKRGGKDIGKLFRSMAKAAGLKDTVEIIKTDCTDRCKFAPVMSIQPQNIWLHDVTEAQATQIFNQYIGKPFKKENPSDM</sequence>
<dbReference type="OrthoDB" id="9800692at2"/>
<dbReference type="Proteomes" id="UP000321532">
    <property type="component" value="Unassembled WGS sequence"/>
</dbReference>